<gene>
    <name evidence="1" type="ORF">Tco_0680440</name>
</gene>
<sequence length="115" mass="13552">MLSGQKQVSDDFIRHHTNHAAERKIDPEADTESVTDMFWKMDVTMSLRDFIHLAITEMTPGRIHGYVRLFLYPTKKAFDENGRKYFAIFIRKRDIYVVGVDGNIHEIGRDCEYRK</sequence>
<keyword evidence="2" id="KW-1185">Reference proteome</keyword>
<name>A0ABQ4XLF9_9ASTR</name>
<proteinExistence type="predicted"/>
<reference evidence="1" key="1">
    <citation type="journal article" date="2022" name="Int. J. Mol. Sci.">
        <title>Draft Genome of Tanacetum Coccineum: Genomic Comparison of Closely Related Tanacetum-Family Plants.</title>
        <authorList>
            <person name="Yamashiro T."/>
            <person name="Shiraishi A."/>
            <person name="Nakayama K."/>
            <person name="Satake H."/>
        </authorList>
    </citation>
    <scope>NUCLEOTIDE SEQUENCE</scope>
</reference>
<reference evidence="1" key="2">
    <citation type="submission" date="2022-01" db="EMBL/GenBank/DDBJ databases">
        <authorList>
            <person name="Yamashiro T."/>
            <person name="Shiraishi A."/>
            <person name="Satake H."/>
            <person name="Nakayama K."/>
        </authorList>
    </citation>
    <scope>NUCLEOTIDE SEQUENCE</scope>
</reference>
<organism evidence="1 2">
    <name type="scientific">Tanacetum coccineum</name>
    <dbReference type="NCBI Taxonomy" id="301880"/>
    <lineage>
        <taxon>Eukaryota</taxon>
        <taxon>Viridiplantae</taxon>
        <taxon>Streptophyta</taxon>
        <taxon>Embryophyta</taxon>
        <taxon>Tracheophyta</taxon>
        <taxon>Spermatophyta</taxon>
        <taxon>Magnoliopsida</taxon>
        <taxon>eudicotyledons</taxon>
        <taxon>Gunneridae</taxon>
        <taxon>Pentapetalae</taxon>
        <taxon>asterids</taxon>
        <taxon>campanulids</taxon>
        <taxon>Asterales</taxon>
        <taxon>Asteraceae</taxon>
        <taxon>Asteroideae</taxon>
        <taxon>Anthemideae</taxon>
        <taxon>Anthemidinae</taxon>
        <taxon>Tanacetum</taxon>
    </lineage>
</organism>
<dbReference type="Proteomes" id="UP001151760">
    <property type="component" value="Unassembled WGS sequence"/>
</dbReference>
<dbReference type="EMBL" id="BQNB010009610">
    <property type="protein sequence ID" value="GJS65876.1"/>
    <property type="molecule type" value="Genomic_DNA"/>
</dbReference>
<protein>
    <submittedName>
        <fullName evidence="1">Uncharacterized protein</fullName>
    </submittedName>
</protein>
<evidence type="ECO:0000313" key="1">
    <source>
        <dbReference type="EMBL" id="GJS65876.1"/>
    </source>
</evidence>
<comment type="caution">
    <text evidence="1">The sequence shown here is derived from an EMBL/GenBank/DDBJ whole genome shotgun (WGS) entry which is preliminary data.</text>
</comment>
<evidence type="ECO:0000313" key="2">
    <source>
        <dbReference type="Proteomes" id="UP001151760"/>
    </source>
</evidence>
<accession>A0ABQ4XLF9</accession>
<feature type="non-terminal residue" evidence="1">
    <location>
        <position position="115"/>
    </location>
</feature>